<gene>
    <name evidence="3" type="ORF">CYPRO_1178</name>
</gene>
<keyword evidence="4" id="KW-1185">Reference proteome</keyword>
<dbReference type="InterPro" id="IPR013096">
    <property type="entry name" value="Cupin_2"/>
</dbReference>
<dbReference type="PANTHER" id="PTHR35848:SF6">
    <property type="entry name" value="CUPIN TYPE-2 DOMAIN-CONTAINING PROTEIN"/>
    <property type="match status" value="1"/>
</dbReference>
<dbReference type="SUPFAM" id="SSF51182">
    <property type="entry name" value="RmlC-like cupins"/>
    <property type="match status" value="1"/>
</dbReference>
<organism evidence="3 4">
    <name type="scientific">Cyclonatronum proteinivorum</name>
    <dbReference type="NCBI Taxonomy" id="1457365"/>
    <lineage>
        <taxon>Bacteria</taxon>
        <taxon>Pseudomonadati</taxon>
        <taxon>Balneolota</taxon>
        <taxon>Balneolia</taxon>
        <taxon>Balneolales</taxon>
        <taxon>Cyclonatronaceae</taxon>
        <taxon>Cyclonatronum</taxon>
    </lineage>
</organism>
<dbReference type="InterPro" id="IPR051610">
    <property type="entry name" value="GPI/OXD"/>
</dbReference>
<dbReference type="PANTHER" id="PTHR35848">
    <property type="entry name" value="OXALATE-BINDING PROTEIN"/>
    <property type="match status" value="1"/>
</dbReference>
<accession>A0A345UIZ0</accession>
<dbReference type="Gene3D" id="2.60.120.10">
    <property type="entry name" value="Jelly Rolls"/>
    <property type="match status" value="1"/>
</dbReference>
<dbReference type="CDD" id="cd02222">
    <property type="entry name" value="cupin_TM1459-like"/>
    <property type="match status" value="1"/>
</dbReference>
<protein>
    <submittedName>
        <fullName evidence="3">Cupin domain-containing protein</fullName>
    </submittedName>
</protein>
<dbReference type="Pfam" id="PF07883">
    <property type="entry name" value="Cupin_2"/>
    <property type="match status" value="1"/>
</dbReference>
<reference evidence="3 4" key="1">
    <citation type="submission" date="2018-03" db="EMBL/GenBank/DDBJ databases">
        <title>Phenotypic and genomic properties of Cyclonatronum proteinivorum gen. nov., sp. nov., a haloalkaliphilic bacteroidete from soda lakes possessing Na+-translocating rhodopsin.</title>
        <authorList>
            <person name="Toshchakov S.V."/>
            <person name="Korzhenkov A."/>
            <person name="Samarov N.I."/>
            <person name="Kublanov I.V."/>
            <person name="Muntyan M.S."/>
            <person name="Sorokin D.Y."/>
        </authorList>
    </citation>
    <scope>NUCLEOTIDE SEQUENCE [LARGE SCALE GENOMIC DNA]</scope>
    <source>
        <strain evidence="3 4">Omega</strain>
    </source>
</reference>
<sequence length="153" mass="17437">MKKNSKIIRRSPEGWEGIEAKTYKTAGTNFKDITRFSLLGEGENEYELNMQTRVFRVEAGGYSSLEYHRHPHSVMIIEGSGSMILGDEVHPLKTFDVVYISPETLHQFHADAGEPLSFICIVDRYRDRPAVPDAHMADELLGKETEVRKKARL</sequence>
<evidence type="ECO:0000259" key="2">
    <source>
        <dbReference type="Pfam" id="PF07883"/>
    </source>
</evidence>
<name>A0A345UIZ0_9BACT</name>
<dbReference type="KEGG" id="cprv:CYPRO_1178"/>
<proteinExistence type="predicted"/>
<dbReference type="OrthoDB" id="1551122at2"/>
<feature type="domain" description="Cupin type-2" evidence="2">
    <location>
        <begin position="54"/>
        <end position="122"/>
    </location>
</feature>
<dbReference type="InterPro" id="IPR014710">
    <property type="entry name" value="RmlC-like_jellyroll"/>
</dbReference>
<dbReference type="GO" id="GO:0046872">
    <property type="term" value="F:metal ion binding"/>
    <property type="evidence" value="ECO:0007669"/>
    <property type="project" value="UniProtKB-KW"/>
</dbReference>
<evidence type="ECO:0000313" key="4">
    <source>
        <dbReference type="Proteomes" id="UP000254808"/>
    </source>
</evidence>
<dbReference type="Proteomes" id="UP000254808">
    <property type="component" value="Chromosome"/>
</dbReference>
<dbReference type="InterPro" id="IPR011051">
    <property type="entry name" value="RmlC_Cupin_sf"/>
</dbReference>
<keyword evidence="1" id="KW-0479">Metal-binding</keyword>
<evidence type="ECO:0000313" key="3">
    <source>
        <dbReference type="EMBL" id="AXJ00442.1"/>
    </source>
</evidence>
<dbReference type="RefSeq" id="WP_114985717.1">
    <property type="nucleotide sequence ID" value="NZ_CP027806.1"/>
</dbReference>
<evidence type="ECO:0000256" key="1">
    <source>
        <dbReference type="ARBA" id="ARBA00022723"/>
    </source>
</evidence>
<dbReference type="EMBL" id="CP027806">
    <property type="protein sequence ID" value="AXJ00442.1"/>
    <property type="molecule type" value="Genomic_DNA"/>
</dbReference>
<dbReference type="AlphaFoldDB" id="A0A345UIZ0"/>